<gene>
    <name evidence="1" type="ORF">L861_16520</name>
</gene>
<sequence length="67" mass="7577">MFETTAIMFLLGRIKPLSGIYEFQISTNGLPQPPGVHEVNNLFRMRNLIIFLLFLCMDGSIKSTSLT</sequence>
<name>S2KHK8_LITA3</name>
<proteinExistence type="predicted"/>
<dbReference type="STRING" id="1121939.L861_16520"/>
<reference evidence="1 2" key="1">
    <citation type="journal article" date="2013" name="Genome Announc.">
        <title>Draft genome sequence of the moderately halophilic gammaproteobacterium Halomonas anticariensis FP35.</title>
        <authorList>
            <person name="Tahrioui A."/>
            <person name="Quesada E."/>
            <person name="Llamas I."/>
        </authorList>
    </citation>
    <scope>NUCLEOTIDE SEQUENCE [LARGE SCALE GENOMIC DNA]</scope>
    <source>
        <strain evidence="2">DSM 16096 / CECT 5854 / LMG 22089 / FP35</strain>
    </source>
</reference>
<dbReference type="AlphaFoldDB" id="S2KHK8"/>
<accession>S2KHK8</accession>
<dbReference type="EMBL" id="ASTJ01000033">
    <property type="protein sequence ID" value="EPC01622.1"/>
    <property type="molecule type" value="Genomic_DNA"/>
</dbReference>
<comment type="caution">
    <text evidence="1">The sequence shown here is derived from an EMBL/GenBank/DDBJ whole genome shotgun (WGS) entry which is preliminary data.</text>
</comment>
<dbReference type="Proteomes" id="UP000014463">
    <property type="component" value="Unassembled WGS sequence"/>
</dbReference>
<keyword evidence="2" id="KW-1185">Reference proteome</keyword>
<evidence type="ECO:0000313" key="2">
    <source>
        <dbReference type="Proteomes" id="UP000014463"/>
    </source>
</evidence>
<evidence type="ECO:0000313" key="1">
    <source>
        <dbReference type="EMBL" id="EPC01622.1"/>
    </source>
</evidence>
<organism evidence="1 2">
    <name type="scientific">Litchfieldella anticariensis (strain DSM 16096 / CECT 5854 / CIP 108499 / LMG 22089 / FP35)</name>
    <name type="common">Halomonas anticariensis</name>
    <dbReference type="NCBI Taxonomy" id="1121939"/>
    <lineage>
        <taxon>Bacteria</taxon>
        <taxon>Pseudomonadati</taxon>
        <taxon>Pseudomonadota</taxon>
        <taxon>Gammaproteobacteria</taxon>
        <taxon>Oceanospirillales</taxon>
        <taxon>Halomonadaceae</taxon>
        <taxon>Litchfieldella</taxon>
    </lineage>
</organism>
<protein>
    <submittedName>
        <fullName evidence="1">Uncharacterized protein</fullName>
    </submittedName>
</protein>